<dbReference type="Proteomes" id="UP000314982">
    <property type="component" value="Unassembled WGS sequence"/>
</dbReference>
<comment type="similarity">
    <text evidence="1">Belongs to the MYG1 family.</text>
</comment>
<proteinExistence type="inferred from homology"/>
<dbReference type="GO" id="GO:0005737">
    <property type="term" value="C:cytoplasm"/>
    <property type="evidence" value="ECO:0007669"/>
    <property type="project" value="TreeGrafter"/>
</dbReference>
<evidence type="ECO:0000313" key="2">
    <source>
        <dbReference type="Ensembl" id="ENSHHUP00000004541.1"/>
    </source>
</evidence>
<reference evidence="3" key="1">
    <citation type="submission" date="2018-06" db="EMBL/GenBank/DDBJ databases">
        <title>Genome assembly of Danube salmon.</title>
        <authorList>
            <person name="Macqueen D.J."/>
            <person name="Gundappa M.K."/>
        </authorList>
    </citation>
    <scope>NUCLEOTIDE SEQUENCE [LARGE SCALE GENOMIC DNA]</scope>
</reference>
<protein>
    <recommendedName>
        <fullName evidence="4">MYG1 exonuclease</fullName>
    </recommendedName>
</protein>
<keyword evidence="3" id="KW-1185">Reference proteome</keyword>
<evidence type="ECO:0000313" key="3">
    <source>
        <dbReference type="Proteomes" id="UP000314982"/>
    </source>
</evidence>
<dbReference type="STRING" id="62062.ENSHHUP00000004541"/>
<dbReference type="PANTHER" id="PTHR11215:SF1">
    <property type="entry name" value="MYG1 EXONUCLEASE"/>
    <property type="match status" value="1"/>
</dbReference>
<reference evidence="2" key="3">
    <citation type="submission" date="2025-09" db="UniProtKB">
        <authorList>
            <consortium name="Ensembl"/>
        </authorList>
    </citation>
    <scope>IDENTIFICATION</scope>
</reference>
<name>A0A4W5JXQ4_9TELE</name>
<dbReference type="Ensembl" id="ENSHHUT00000004697.1">
    <property type="protein sequence ID" value="ENSHHUP00000004541.1"/>
    <property type="gene ID" value="ENSHHUG00000002839.1"/>
</dbReference>
<evidence type="ECO:0000256" key="1">
    <source>
        <dbReference type="ARBA" id="ARBA00010105"/>
    </source>
</evidence>
<dbReference type="GO" id="GO:0005634">
    <property type="term" value="C:nucleus"/>
    <property type="evidence" value="ECO:0007669"/>
    <property type="project" value="TreeGrafter"/>
</dbReference>
<dbReference type="PANTHER" id="PTHR11215">
    <property type="entry name" value="METAL DEPENDENT HYDROLASE - RELATED"/>
    <property type="match status" value="1"/>
</dbReference>
<dbReference type="InterPro" id="IPR003226">
    <property type="entry name" value="MYG1_exonuclease"/>
</dbReference>
<evidence type="ECO:0008006" key="4">
    <source>
        <dbReference type="Google" id="ProtNLM"/>
    </source>
</evidence>
<dbReference type="AlphaFoldDB" id="A0A4W5JXQ4"/>
<organism evidence="2 3">
    <name type="scientific">Hucho hucho</name>
    <name type="common">huchen</name>
    <dbReference type="NCBI Taxonomy" id="62062"/>
    <lineage>
        <taxon>Eukaryota</taxon>
        <taxon>Metazoa</taxon>
        <taxon>Chordata</taxon>
        <taxon>Craniata</taxon>
        <taxon>Vertebrata</taxon>
        <taxon>Euteleostomi</taxon>
        <taxon>Actinopterygii</taxon>
        <taxon>Neopterygii</taxon>
        <taxon>Teleostei</taxon>
        <taxon>Protacanthopterygii</taxon>
        <taxon>Salmoniformes</taxon>
        <taxon>Salmonidae</taxon>
        <taxon>Salmoninae</taxon>
        <taxon>Hucho</taxon>
    </lineage>
</organism>
<dbReference type="Pfam" id="PF03690">
    <property type="entry name" value="MYG1_exonuc"/>
    <property type="match status" value="1"/>
</dbReference>
<sequence>MQNIGYQPPKKKKLYAISGMSPVRLKLQSASSSAAACVAANYMLAPNLLKFTFRTSVLIIVYRNIPVRDSIPFAKRRYMSHQPKRLCTENMSGKRIGTHNGTFHCDEVLACFFLHQLPEYKDAEIVRTRDPAELAKCDIVVDVGGEFDPKKNLYDHHQRYSQTCWYILVLGN</sequence>
<accession>A0A4W5JXQ4</accession>
<reference evidence="2" key="2">
    <citation type="submission" date="2025-08" db="UniProtKB">
        <authorList>
            <consortium name="Ensembl"/>
        </authorList>
    </citation>
    <scope>IDENTIFICATION</scope>
</reference>
<dbReference type="GeneTree" id="ENSGT00390000010265"/>